<organism evidence="2 3">
    <name type="scientific">Lentzea albidocapillata subsp. violacea</name>
    <dbReference type="NCBI Taxonomy" id="128104"/>
    <lineage>
        <taxon>Bacteria</taxon>
        <taxon>Bacillati</taxon>
        <taxon>Actinomycetota</taxon>
        <taxon>Actinomycetes</taxon>
        <taxon>Pseudonocardiales</taxon>
        <taxon>Pseudonocardiaceae</taxon>
        <taxon>Lentzea</taxon>
    </lineage>
</organism>
<protein>
    <submittedName>
        <fullName evidence="2">Uncharacterized protein</fullName>
    </submittedName>
</protein>
<accession>A0A1G9FYL0</accession>
<dbReference type="PROSITE" id="PS51257">
    <property type="entry name" value="PROKAR_LIPOPROTEIN"/>
    <property type="match status" value="1"/>
</dbReference>
<reference evidence="3" key="1">
    <citation type="submission" date="2016-10" db="EMBL/GenBank/DDBJ databases">
        <authorList>
            <person name="Varghese N."/>
            <person name="Submissions S."/>
        </authorList>
    </citation>
    <scope>NUCLEOTIDE SEQUENCE [LARGE SCALE GENOMIC DNA]</scope>
    <source>
        <strain evidence="3">DSM 44796</strain>
    </source>
</reference>
<dbReference type="AlphaFoldDB" id="A0A1G9FYL0"/>
<dbReference type="EMBL" id="FNET01000008">
    <property type="protein sequence ID" value="SDK93459.1"/>
    <property type="molecule type" value="Genomic_DNA"/>
</dbReference>
<feature type="chain" id="PRO_5011597859" evidence="1">
    <location>
        <begin position="27"/>
        <end position="140"/>
    </location>
</feature>
<sequence length="140" mass="15123">MLCVIKRTLLVISLLLMATGCGEAPAACDRQCGEIRTLFTAPCGSQHSFTPADCAAWVDDVSTMTRQLDRSLQGRQVQQDVSEVLPRLMTAVGDFAAHRCAEVRVDNVSSTDARQSKCNEALIATRGDLGSLYFSAEVPD</sequence>
<gene>
    <name evidence="2" type="ORF">SAMN04488074_10829</name>
</gene>
<evidence type="ECO:0000313" key="3">
    <source>
        <dbReference type="Proteomes" id="UP000199682"/>
    </source>
</evidence>
<feature type="signal peptide" evidence="1">
    <location>
        <begin position="1"/>
        <end position="26"/>
    </location>
</feature>
<proteinExistence type="predicted"/>
<dbReference type="Proteomes" id="UP000199682">
    <property type="component" value="Unassembled WGS sequence"/>
</dbReference>
<evidence type="ECO:0000256" key="1">
    <source>
        <dbReference type="SAM" id="SignalP"/>
    </source>
</evidence>
<keyword evidence="1" id="KW-0732">Signal</keyword>
<evidence type="ECO:0000313" key="2">
    <source>
        <dbReference type="EMBL" id="SDK93459.1"/>
    </source>
</evidence>
<name>A0A1G9FYL0_9PSEU</name>